<dbReference type="Proteomes" id="UP001140217">
    <property type="component" value="Unassembled WGS sequence"/>
</dbReference>
<sequence>MGIIAAAAHARAPRRAEIAIEYVNAPLVCLEKALWAIRRVSSEWGGVRTLRISVEAFDWDFEDSANAISSVSGAGIRQIGSALLALMPGVRELVLGEPNDERVSSTICSAVAGAFAGQLHTIRDPCRITLPGGVMLRHLEVSYWAASWGLLPHVCADTLEVLKIRGTSSGTEPWHAFGADSNAAAIEFPRLRRLSLEWVGSSGDEPQPQEGLQRVVVQFPALEHLCILCTANTFPFAEQIKFPRGVAAVHITTTGAAVASVADMDIEATKSITLSITGSLGEDGVLATAAAGRILARAQGCSKIEVALPGSVAHALPEGLESAALRWLCLSVPVALDAVLEQIQRLPNLDRLELGDIVLGDDQPGRYRLPAPGEPALAPLATGLWSLGVRFREEERAPELAIRAGKHMLLRIPTLAAFTSSFVHLPTMADFVRNYSAQYPHLAQVRLVPCVAPEHMLAMSSFFELTL</sequence>
<reference evidence="1" key="1">
    <citation type="submission" date="2022-07" db="EMBL/GenBank/DDBJ databases">
        <title>Phylogenomic reconstructions and comparative analyses of Kickxellomycotina fungi.</title>
        <authorList>
            <person name="Reynolds N.K."/>
            <person name="Stajich J.E."/>
            <person name="Barry K."/>
            <person name="Grigoriev I.V."/>
            <person name="Crous P."/>
            <person name="Smith M.E."/>
        </authorList>
    </citation>
    <scope>NUCLEOTIDE SEQUENCE</scope>
    <source>
        <strain evidence="1">NBRC 105414</strain>
    </source>
</reference>
<name>A0A9W8LK89_9FUNG</name>
<comment type="caution">
    <text evidence="1">The sequence shown here is derived from an EMBL/GenBank/DDBJ whole genome shotgun (WGS) entry which is preliminary data.</text>
</comment>
<dbReference type="EMBL" id="JANBUL010000037">
    <property type="protein sequence ID" value="KAJ2783884.1"/>
    <property type="molecule type" value="Genomic_DNA"/>
</dbReference>
<dbReference type="SUPFAM" id="SSF52047">
    <property type="entry name" value="RNI-like"/>
    <property type="match status" value="1"/>
</dbReference>
<evidence type="ECO:0000313" key="2">
    <source>
        <dbReference type="Proteomes" id="UP001140217"/>
    </source>
</evidence>
<evidence type="ECO:0000313" key="1">
    <source>
        <dbReference type="EMBL" id="KAJ2783884.1"/>
    </source>
</evidence>
<gene>
    <name evidence="1" type="ORF">H4R18_001440</name>
</gene>
<protein>
    <submittedName>
        <fullName evidence="1">Uncharacterized protein</fullName>
    </submittedName>
</protein>
<proteinExistence type="predicted"/>
<accession>A0A9W8LK89</accession>
<dbReference type="AlphaFoldDB" id="A0A9W8LK89"/>
<keyword evidence="2" id="KW-1185">Reference proteome</keyword>
<organism evidence="1 2">
    <name type="scientific">Coemansia javaensis</name>
    <dbReference type="NCBI Taxonomy" id="2761396"/>
    <lineage>
        <taxon>Eukaryota</taxon>
        <taxon>Fungi</taxon>
        <taxon>Fungi incertae sedis</taxon>
        <taxon>Zoopagomycota</taxon>
        <taxon>Kickxellomycotina</taxon>
        <taxon>Kickxellomycetes</taxon>
        <taxon>Kickxellales</taxon>
        <taxon>Kickxellaceae</taxon>
        <taxon>Coemansia</taxon>
    </lineage>
</organism>